<evidence type="ECO:0000313" key="6">
    <source>
        <dbReference type="EMBL" id="TXG72433.1"/>
    </source>
</evidence>
<accession>A0A5C7ISP1</accession>
<dbReference type="InterPro" id="IPR000433">
    <property type="entry name" value="Znf_ZZ"/>
</dbReference>
<dbReference type="GO" id="GO:0008270">
    <property type="term" value="F:zinc ion binding"/>
    <property type="evidence" value="ECO:0007669"/>
    <property type="project" value="UniProtKB-KW"/>
</dbReference>
<reference evidence="7" key="1">
    <citation type="journal article" date="2019" name="Gigascience">
        <title>De novo genome assembly of the endangered Acer yangbiense, a plant species with extremely small populations endemic to Yunnan Province, China.</title>
        <authorList>
            <person name="Yang J."/>
            <person name="Wariss H.M."/>
            <person name="Tao L."/>
            <person name="Zhang R."/>
            <person name="Yun Q."/>
            <person name="Hollingsworth P."/>
            <person name="Dao Z."/>
            <person name="Luo G."/>
            <person name="Guo H."/>
            <person name="Ma Y."/>
            <person name="Sun W."/>
        </authorList>
    </citation>
    <scope>NUCLEOTIDE SEQUENCE [LARGE SCALE GENOMIC DNA]</scope>
    <source>
        <strain evidence="7">cv. Malutang</strain>
    </source>
</reference>
<dbReference type="GO" id="GO:0005509">
    <property type="term" value="F:calcium ion binding"/>
    <property type="evidence" value="ECO:0007669"/>
    <property type="project" value="InterPro"/>
</dbReference>
<dbReference type="Gene3D" id="1.10.238.10">
    <property type="entry name" value="EF-hand"/>
    <property type="match status" value="1"/>
</dbReference>
<dbReference type="SUPFAM" id="SSF47473">
    <property type="entry name" value="EF-hand"/>
    <property type="match status" value="1"/>
</dbReference>
<dbReference type="InterPro" id="IPR002048">
    <property type="entry name" value="EF_hand_dom"/>
</dbReference>
<organism evidence="6 7">
    <name type="scientific">Acer yangbiense</name>
    <dbReference type="NCBI Taxonomy" id="1000413"/>
    <lineage>
        <taxon>Eukaryota</taxon>
        <taxon>Viridiplantae</taxon>
        <taxon>Streptophyta</taxon>
        <taxon>Embryophyta</taxon>
        <taxon>Tracheophyta</taxon>
        <taxon>Spermatophyta</taxon>
        <taxon>Magnoliopsida</taxon>
        <taxon>eudicotyledons</taxon>
        <taxon>Gunneridae</taxon>
        <taxon>Pentapetalae</taxon>
        <taxon>rosids</taxon>
        <taxon>malvids</taxon>
        <taxon>Sapindales</taxon>
        <taxon>Sapindaceae</taxon>
        <taxon>Hippocastanoideae</taxon>
        <taxon>Acereae</taxon>
        <taxon>Acer</taxon>
    </lineage>
</organism>
<dbReference type="AlphaFoldDB" id="A0A5C7ISP1"/>
<evidence type="ECO:0000256" key="3">
    <source>
        <dbReference type="ARBA" id="ARBA00022833"/>
    </source>
</evidence>
<dbReference type="PROSITE" id="PS00018">
    <property type="entry name" value="EF_HAND_1"/>
    <property type="match status" value="2"/>
</dbReference>
<sequence>MEELREAAIAYYNNGSSDLKMVAWNFFKSMDVNGDGRVSLIEFVEFLRQRGYHWISPNLFTELDRNGDGCLDFWEVLTMYYMVKTRSVSCRECRNILKGLYFTCVVCFDRGGDAYDLCSTCYRRRTFSHRHNCFLDSYVLLRSRRGTSNGATNLNLAQPSIPQPLVVAPVGQPARLRWSEPGGI</sequence>
<dbReference type="InterPro" id="IPR043145">
    <property type="entry name" value="Znf_ZZ_sf"/>
</dbReference>
<evidence type="ECO:0000256" key="1">
    <source>
        <dbReference type="ARBA" id="ARBA00022723"/>
    </source>
</evidence>
<gene>
    <name evidence="6" type="ORF">EZV62_001012</name>
</gene>
<evidence type="ECO:0000256" key="2">
    <source>
        <dbReference type="ARBA" id="ARBA00022771"/>
    </source>
</evidence>
<keyword evidence="4" id="KW-0106">Calcium</keyword>
<protein>
    <recommendedName>
        <fullName evidence="5">EF-hand domain-containing protein</fullName>
    </recommendedName>
</protein>
<dbReference type="InterPro" id="IPR018247">
    <property type="entry name" value="EF_Hand_1_Ca_BS"/>
</dbReference>
<dbReference type="OrthoDB" id="8785703at2759"/>
<name>A0A5C7ISP1_9ROSI</name>
<feature type="domain" description="EF-hand" evidence="5">
    <location>
        <begin position="18"/>
        <end position="53"/>
    </location>
</feature>
<keyword evidence="7" id="KW-1185">Reference proteome</keyword>
<dbReference type="CDD" id="cd00051">
    <property type="entry name" value="EFh"/>
    <property type="match status" value="1"/>
</dbReference>
<keyword evidence="3" id="KW-0862">Zinc</keyword>
<evidence type="ECO:0000259" key="5">
    <source>
        <dbReference type="PROSITE" id="PS50222"/>
    </source>
</evidence>
<evidence type="ECO:0000256" key="4">
    <source>
        <dbReference type="ARBA" id="ARBA00022837"/>
    </source>
</evidence>
<keyword evidence="1" id="KW-0479">Metal-binding</keyword>
<dbReference type="SUPFAM" id="SSF57850">
    <property type="entry name" value="RING/U-box"/>
    <property type="match status" value="1"/>
</dbReference>
<dbReference type="Proteomes" id="UP000323000">
    <property type="component" value="Chromosome 1"/>
</dbReference>
<comment type="caution">
    <text evidence="6">The sequence shown here is derived from an EMBL/GenBank/DDBJ whole genome shotgun (WGS) entry which is preliminary data.</text>
</comment>
<dbReference type="SMART" id="SM00291">
    <property type="entry name" value="ZnF_ZZ"/>
    <property type="match status" value="1"/>
</dbReference>
<dbReference type="InterPro" id="IPR011992">
    <property type="entry name" value="EF-hand-dom_pair"/>
</dbReference>
<evidence type="ECO:0000313" key="7">
    <source>
        <dbReference type="Proteomes" id="UP000323000"/>
    </source>
</evidence>
<proteinExistence type="predicted"/>
<dbReference type="Pfam" id="PF13202">
    <property type="entry name" value="EF-hand_5"/>
    <property type="match status" value="1"/>
</dbReference>
<dbReference type="Gene3D" id="3.30.60.90">
    <property type="match status" value="1"/>
</dbReference>
<dbReference type="EMBL" id="VAHF01000001">
    <property type="protein sequence ID" value="TXG72433.1"/>
    <property type="molecule type" value="Genomic_DNA"/>
</dbReference>
<keyword evidence="2" id="KW-0863">Zinc-finger</keyword>
<dbReference type="PROSITE" id="PS50222">
    <property type="entry name" value="EF_HAND_2"/>
    <property type="match status" value="1"/>
</dbReference>